<keyword evidence="3" id="KW-0677">Repeat</keyword>
<dbReference type="PANTHER" id="PTHR24373:SF261">
    <property type="entry name" value="VASORIN"/>
    <property type="match status" value="1"/>
</dbReference>
<evidence type="ECO:0000313" key="5">
    <source>
        <dbReference type="EnsemblMetazoa" id="CapteP54909"/>
    </source>
</evidence>
<dbReference type="EnsemblMetazoa" id="CapteT54909">
    <property type="protein sequence ID" value="CapteP54909"/>
    <property type="gene ID" value="CapteG54909"/>
</dbReference>
<dbReference type="HOGENOM" id="CLU_1357624_0_0_1"/>
<dbReference type="InterPro" id="IPR032675">
    <property type="entry name" value="LRR_dom_sf"/>
</dbReference>
<dbReference type="Pfam" id="PF13855">
    <property type="entry name" value="LRR_8"/>
    <property type="match status" value="2"/>
</dbReference>
<feature type="non-terminal residue" evidence="4">
    <location>
        <position position="202"/>
    </location>
</feature>
<keyword evidence="6" id="KW-1185">Reference proteome</keyword>
<dbReference type="InterPro" id="IPR050328">
    <property type="entry name" value="Dev_Immune_Receptor"/>
</dbReference>
<dbReference type="OrthoDB" id="6156721at2759"/>
<dbReference type="GO" id="GO:0031012">
    <property type="term" value="C:extracellular matrix"/>
    <property type="evidence" value="ECO:0007669"/>
    <property type="project" value="TreeGrafter"/>
</dbReference>
<keyword evidence="1" id="KW-0433">Leucine-rich repeat</keyword>
<organism evidence="4">
    <name type="scientific">Capitella teleta</name>
    <name type="common">Polychaete worm</name>
    <dbReference type="NCBI Taxonomy" id="283909"/>
    <lineage>
        <taxon>Eukaryota</taxon>
        <taxon>Metazoa</taxon>
        <taxon>Spiralia</taxon>
        <taxon>Lophotrochozoa</taxon>
        <taxon>Annelida</taxon>
        <taxon>Polychaeta</taxon>
        <taxon>Sedentaria</taxon>
        <taxon>Scolecida</taxon>
        <taxon>Capitellidae</taxon>
        <taxon>Capitella</taxon>
    </lineage>
</organism>
<evidence type="ECO:0000313" key="4">
    <source>
        <dbReference type="EMBL" id="ELU02792.1"/>
    </source>
</evidence>
<dbReference type="SMART" id="SM00369">
    <property type="entry name" value="LRR_TYP"/>
    <property type="match status" value="5"/>
</dbReference>
<evidence type="ECO:0000256" key="3">
    <source>
        <dbReference type="ARBA" id="ARBA00022737"/>
    </source>
</evidence>
<evidence type="ECO:0000256" key="1">
    <source>
        <dbReference type="ARBA" id="ARBA00022614"/>
    </source>
</evidence>
<dbReference type="PANTHER" id="PTHR24373">
    <property type="entry name" value="SLIT RELATED LEUCINE-RICH REPEAT NEURONAL PROTEIN"/>
    <property type="match status" value="1"/>
</dbReference>
<evidence type="ECO:0000313" key="6">
    <source>
        <dbReference type="Proteomes" id="UP000014760"/>
    </source>
</evidence>
<dbReference type="OMA" id="EVWCENK"/>
<dbReference type="InterPro" id="IPR001611">
    <property type="entry name" value="Leu-rich_rpt"/>
</dbReference>
<evidence type="ECO:0000256" key="2">
    <source>
        <dbReference type="ARBA" id="ARBA00022729"/>
    </source>
</evidence>
<dbReference type="STRING" id="283909.R7UHN5"/>
<feature type="non-terminal residue" evidence="4">
    <location>
        <position position="1"/>
    </location>
</feature>
<accession>R7UHN5</accession>
<dbReference type="PROSITE" id="PS51450">
    <property type="entry name" value="LRR"/>
    <property type="match status" value="5"/>
</dbReference>
<reference evidence="4 6" key="2">
    <citation type="journal article" date="2013" name="Nature">
        <title>Insights into bilaterian evolution from three spiralian genomes.</title>
        <authorList>
            <person name="Simakov O."/>
            <person name="Marletaz F."/>
            <person name="Cho S.J."/>
            <person name="Edsinger-Gonzales E."/>
            <person name="Havlak P."/>
            <person name="Hellsten U."/>
            <person name="Kuo D.H."/>
            <person name="Larsson T."/>
            <person name="Lv J."/>
            <person name="Arendt D."/>
            <person name="Savage R."/>
            <person name="Osoegawa K."/>
            <person name="de Jong P."/>
            <person name="Grimwood J."/>
            <person name="Chapman J.A."/>
            <person name="Shapiro H."/>
            <person name="Aerts A."/>
            <person name="Otillar R.P."/>
            <person name="Terry A.Y."/>
            <person name="Boore J.L."/>
            <person name="Grigoriev I.V."/>
            <person name="Lindberg D.R."/>
            <person name="Seaver E.C."/>
            <person name="Weisblat D.A."/>
            <person name="Putnam N.H."/>
            <person name="Rokhsar D.S."/>
        </authorList>
    </citation>
    <scope>NUCLEOTIDE SEQUENCE</scope>
    <source>
        <strain evidence="4 6">I ESC-2004</strain>
    </source>
</reference>
<keyword evidence="2" id="KW-0732">Signal</keyword>
<dbReference type="GO" id="GO:0005615">
    <property type="term" value="C:extracellular space"/>
    <property type="evidence" value="ECO:0007669"/>
    <property type="project" value="TreeGrafter"/>
</dbReference>
<gene>
    <name evidence="4" type="ORF">CAPTEDRAFT_54909</name>
</gene>
<dbReference type="Gene3D" id="3.80.10.10">
    <property type="entry name" value="Ribonuclease Inhibitor"/>
    <property type="match status" value="2"/>
</dbReference>
<dbReference type="InterPro" id="IPR003591">
    <property type="entry name" value="Leu-rich_rpt_typical-subtyp"/>
</dbReference>
<dbReference type="Proteomes" id="UP000014760">
    <property type="component" value="Unassembled WGS sequence"/>
</dbReference>
<name>R7UHN5_CAPTE</name>
<reference evidence="6" key="1">
    <citation type="submission" date="2012-12" db="EMBL/GenBank/DDBJ databases">
        <authorList>
            <person name="Hellsten U."/>
            <person name="Grimwood J."/>
            <person name="Chapman J.A."/>
            <person name="Shapiro H."/>
            <person name="Aerts A."/>
            <person name="Otillar R.P."/>
            <person name="Terry A.Y."/>
            <person name="Boore J.L."/>
            <person name="Simakov O."/>
            <person name="Marletaz F."/>
            <person name="Cho S.-J."/>
            <person name="Edsinger-Gonzales E."/>
            <person name="Havlak P."/>
            <person name="Kuo D.-H."/>
            <person name="Larsson T."/>
            <person name="Lv J."/>
            <person name="Arendt D."/>
            <person name="Savage R."/>
            <person name="Osoegawa K."/>
            <person name="de Jong P."/>
            <person name="Lindberg D.R."/>
            <person name="Seaver E.C."/>
            <person name="Weisblat D.A."/>
            <person name="Putnam N.H."/>
            <person name="Grigoriev I.V."/>
            <person name="Rokhsar D.S."/>
        </authorList>
    </citation>
    <scope>NUCLEOTIDE SEQUENCE</scope>
    <source>
        <strain evidence="6">I ESC-2004</strain>
    </source>
</reference>
<dbReference type="EMBL" id="AMQN01008713">
    <property type="status" value="NOT_ANNOTATED_CDS"/>
    <property type="molecule type" value="Genomic_DNA"/>
</dbReference>
<dbReference type="AlphaFoldDB" id="R7UHN5"/>
<proteinExistence type="predicted"/>
<protein>
    <submittedName>
        <fullName evidence="4 5">Uncharacterized protein</fullName>
    </submittedName>
</protein>
<dbReference type="SUPFAM" id="SSF52047">
    <property type="entry name" value="RNI-like"/>
    <property type="match status" value="1"/>
</dbReference>
<dbReference type="EMBL" id="KB303777">
    <property type="protein sequence ID" value="ELU02792.1"/>
    <property type="molecule type" value="Genomic_DNA"/>
</dbReference>
<sequence>IASEAFTSFASTLKTLELDSNRLTHIPSGIFSGMRSLESLILSNNNLASIPDFLKIPVQNSLSDVFLDNNKINSSQNSLSRLTSLEKLTLYGNQLITIPSFSNAQGNLKELYLQQNKITSIVEADFDKLSLKKLHLGDNSITSLMPLLSLNRSLETLYFSGNNLASFSAEKMLEFLTKMSKVSVLDVSSTGLSSFPDASSLK</sequence>
<reference evidence="5" key="3">
    <citation type="submission" date="2015-06" db="UniProtKB">
        <authorList>
            <consortium name="EnsemblMetazoa"/>
        </authorList>
    </citation>
    <scope>IDENTIFICATION</scope>
</reference>